<dbReference type="Proteomes" id="UP000295493">
    <property type="component" value="Unassembled WGS sequence"/>
</dbReference>
<comment type="caution">
    <text evidence="2">The sequence shown here is derived from an EMBL/GenBank/DDBJ whole genome shotgun (WGS) entry which is preliminary data.</text>
</comment>
<keyword evidence="1" id="KW-0812">Transmembrane</keyword>
<keyword evidence="3" id="KW-1185">Reference proteome</keyword>
<proteinExistence type="predicted"/>
<evidence type="ECO:0000313" key="2">
    <source>
        <dbReference type="EMBL" id="TDN83574.1"/>
    </source>
</evidence>
<keyword evidence="1" id="KW-1133">Transmembrane helix</keyword>
<evidence type="ECO:0000313" key="3">
    <source>
        <dbReference type="Proteomes" id="UP000295493"/>
    </source>
</evidence>
<feature type="transmembrane region" description="Helical" evidence="1">
    <location>
        <begin position="41"/>
        <end position="60"/>
    </location>
</feature>
<protein>
    <submittedName>
        <fullName evidence="2">Uncharacterized protein</fullName>
    </submittedName>
</protein>
<dbReference type="AlphaFoldDB" id="A0A4R6FRV8"/>
<evidence type="ECO:0000256" key="1">
    <source>
        <dbReference type="SAM" id="Phobius"/>
    </source>
</evidence>
<name>A0A4R6FRV8_9SPHN</name>
<reference evidence="2 3" key="1">
    <citation type="submission" date="2019-03" db="EMBL/GenBank/DDBJ databases">
        <title>Genomic Encyclopedia of Type Strains, Phase IV (KMG-IV): sequencing the most valuable type-strain genomes for metagenomic binning, comparative biology and taxonomic classification.</title>
        <authorList>
            <person name="Goeker M."/>
        </authorList>
    </citation>
    <scope>NUCLEOTIDE SEQUENCE [LARGE SCALE GENOMIC DNA]</scope>
    <source>
        <strain evidence="2 3">DSM 25059</strain>
    </source>
</reference>
<keyword evidence="1" id="KW-0472">Membrane</keyword>
<dbReference type="EMBL" id="SNWD01000004">
    <property type="protein sequence ID" value="TDN83574.1"/>
    <property type="molecule type" value="Genomic_DNA"/>
</dbReference>
<sequence>MSVHWITNAAPDARPILGDMAEIIEMEAEARRDEAQSFLGLLYALPVSLAFWGVVALFVWR</sequence>
<accession>A0A4R6FRV8</accession>
<organism evidence="2 3">
    <name type="scientific">Stakelama pacifica</name>
    <dbReference type="NCBI Taxonomy" id="517720"/>
    <lineage>
        <taxon>Bacteria</taxon>
        <taxon>Pseudomonadati</taxon>
        <taxon>Pseudomonadota</taxon>
        <taxon>Alphaproteobacteria</taxon>
        <taxon>Sphingomonadales</taxon>
        <taxon>Sphingomonadaceae</taxon>
        <taxon>Stakelama</taxon>
    </lineage>
</organism>
<dbReference type="RefSeq" id="WP_133495133.1">
    <property type="nucleotide sequence ID" value="NZ_BMLU01000004.1"/>
</dbReference>
<gene>
    <name evidence="2" type="ORF">EV664_10457</name>
</gene>